<evidence type="ECO:0000313" key="5">
    <source>
        <dbReference type="EMBL" id="CUN90666.1"/>
    </source>
</evidence>
<name>A0A174AT69_9ACTN</name>
<dbReference type="AlphaFoldDB" id="A0A174AT69"/>
<dbReference type="GO" id="GO:0016301">
    <property type="term" value="F:kinase activity"/>
    <property type="evidence" value="ECO:0007669"/>
    <property type="project" value="UniProtKB-KW"/>
</dbReference>
<evidence type="ECO:0000256" key="3">
    <source>
        <dbReference type="ARBA" id="ARBA00022777"/>
    </source>
</evidence>
<dbReference type="Gene3D" id="3.40.1190.20">
    <property type="match status" value="1"/>
</dbReference>
<organism evidence="5 6">
    <name type="scientific">Collinsella aerofaciens</name>
    <dbReference type="NCBI Taxonomy" id="74426"/>
    <lineage>
        <taxon>Bacteria</taxon>
        <taxon>Bacillati</taxon>
        <taxon>Actinomycetota</taxon>
        <taxon>Coriobacteriia</taxon>
        <taxon>Coriobacteriales</taxon>
        <taxon>Coriobacteriaceae</taxon>
        <taxon>Collinsella</taxon>
    </lineage>
</organism>
<dbReference type="CDD" id="cd01166">
    <property type="entry name" value="KdgK"/>
    <property type="match status" value="1"/>
</dbReference>
<dbReference type="PANTHER" id="PTHR43320">
    <property type="entry name" value="SUGAR KINASE"/>
    <property type="match status" value="1"/>
</dbReference>
<dbReference type="InterPro" id="IPR029056">
    <property type="entry name" value="Ribokinase-like"/>
</dbReference>
<sequence>MGKTVLTFGEIMMRLSPKDHLRIEQATEFDVRYGGAEANTALSLAYQGDKAAYVSVVPANRLGECALRSLKAYGVDTTRVVRQGDRLGSYVFEVGASQRGNGCVYDRKYSAINMAKRDVFDWDEILKGIDVFYFSGVTPAVSDEMAAACKDALTACRAKGITTVCDVNYRGKMWSPEKSQATMKELLPLVDVCIANDEDAPAGLGMTCVSGSLAHGIEERDTYVEMARQICAEYGCKKVASVVRNISCVERSIWMGMLYDAESGAHWFSPAHDVHVLEGVAAGDAFNAGLVHALINDFDPQDAVNYAIAASILKLTIKGDSNLVTADEIAAVASAADGGTRVAR</sequence>
<accession>A0A174AT69</accession>
<dbReference type="EMBL" id="CYYP01000005">
    <property type="protein sequence ID" value="CUN90666.1"/>
    <property type="molecule type" value="Genomic_DNA"/>
</dbReference>
<dbReference type="PANTHER" id="PTHR43320:SF2">
    <property type="entry name" value="2-DEHYDRO-3-DEOXYGLUCONOKINASE_2-DEHYDRO-3-DEOXYGALACTONOKINASE"/>
    <property type="match status" value="1"/>
</dbReference>
<dbReference type="RefSeq" id="WP_055286012.1">
    <property type="nucleotide sequence ID" value="NZ_CYYP01000005.1"/>
</dbReference>
<gene>
    <name evidence="5" type="ORF">ERS852381_00822</name>
</gene>
<reference evidence="5 6" key="1">
    <citation type="submission" date="2015-09" db="EMBL/GenBank/DDBJ databases">
        <authorList>
            <consortium name="Pathogen Informatics"/>
        </authorList>
    </citation>
    <scope>NUCLEOTIDE SEQUENCE [LARGE SCALE GENOMIC DNA]</scope>
    <source>
        <strain evidence="5 6">2789STDY5608823</strain>
    </source>
</reference>
<evidence type="ECO:0000256" key="1">
    <source>
        <dbReference type="ARBA" id="ARBA00010688"/>
    </source>
</evidence>
<evidence type="ECO:0000313" key="6">
    <source>
        <dbReference type="Proteomes" id="UP000095468"/>
    </source>
</evidence>
<dbReference type="SUPFAM" id="SSF53613">
    <property type="entry name" value="Ribokinase-like"/>
    <property type="match status" value="1"/>
</dbReference>
<dbReference type="InterPro" id="IPR011611">
    <property type="entry name" value="PfkB_dom"/>
</dbReference>
<keyword evidence="2" id="KW-0808">Transferase</keyword>
<dbReference type="Proteomes" id="UP000095468">
    <property type="component" value="Unassembled WGS sequence"/>
</dbReference>
<feature type="domain" description="Carbohydrate kinase PfkB" evidence="4">
    <location>
        <begin position="5"/>
        <end position="322"/>
    </location>
</feature>
<evidence type="ECO:0000259" key="4">
    <source>
        <dbReference type="Pfam" id="PF00294"/>
    </source>
</evidence>
<protein>
    <submittedName>
        <fullName evidence="5">Ribokinase</fullName>
    </submittedName>
</protein>
<evidence type="ECO:0000256" key="2">
    <source>
        <dbReference type="ARBA" id="ARBA00022679"/>
    </source>
</evidence>
<proteinExistence type="inferred from homology"/>
<comment type="similarity">
    <text evidence="1">Belongs to the carbohydrate kinase PfkB family.</text>
</comment>
<dbReference type="Pfam" id="PF00294">
    <property type="entry name" value="PfkB"/>
    <property type="match status" value="1"/>
</dbReference>
<dbReference type="InterPro" id="IPR052700">
    <property type="entry name" value="Carb_kinase_PfkB-like"/>
</dbReference>
<keyword evidence="3 5" id="KW-0418">Kinase</keyword>